<keyword evidence="5" id="KW-1185">Reference proteome</keyword>
<protein>
    <submittedName>
        <fullName evidence="4">Epimerase</fullName>
    </submittedName>
</protein>
<evidence type="ECO:0000259" key="2">
    <source>
        <dbReference type="Pfam" id="PF01370"/>
    </source>
</evidence>
<feature type="domain" description="DUF1731" evidence="3">
    <location>
        <begin position="249"/>
        <end position="296"/>
    </location>
</feature>
<dbReference type="RefSeq" id="WP_146848350.1">
    <property type="nucleotide sequence ID" value="NZ_BKAG01000001.1"/>
</dbReference>
<dbReference type="InterPro" id="IPR013549">
    <property type="entry name" value="DUF1731"/>
</dbReference>
<dbReference type="PANTHER" id="PTHR11092">
    <property type="entry name" value="SUGAR NUCLEOTIDE EPIMERASE RELATED"/>
    <property type="match status" value="1"/>
</dbReference>
<evidence type="ECO:0000313" key="5">
    <source>
        <dbReference type="Proteomes" id="UP000321577"/>
    </source>
</evidence>
<accession>A0A512M2A4</accession>
<comment type="similarity">
    <text evidence="1">Belongs to the NAD(P)-dependent epimerase/dehydratase family. SDR39U1 subfamily.</text>
</comment>
<gene>
    <name evidence="4" type="primary">sulA</name>
    <name evidence="4" type="ORF">BGE01nite_01630</name>
</gene>
<dbReference type="AlphaFoldDB" id="A0A512M2A4"/>
<proteinExistence type="inferred from homology"/>
<evidence type="ECO:0000259" key="3">
    <source>
        <dbReference type="Pfam" id="PF08338"/>
    </source>
</evidence>
<evidence type="ECO:0000313" key="4">
    <source>
        <dbReference type="EMBL" id="GEP40872.1"/>
    </source>
</evidence>
<dbReference type="Gene3D" id="3.40.50.720">
    <property type="entry name" value="NAD(P)-binding Rossmann-like Domain"/>
    <property type="match status" value="1"/>
</dbReference>
<dbReference type="Proteomes" id="UP000321577">
    <property type="component" value="Unassembled WGS sequence"/>
</dbReference>
<dbReference type="Pfam" id="PF08338">
    <property type="entry name" value="DUF1731"/>
    <property type="match status" value="1"/>
</dbReference>
<dbReference type="EMBL" id="BKAG01000001">
    <property type="protein sequence ID" value="GEP40872.1"/>
    <property type="molecule type" value="Genomic_DNA"/>
</dbReference>
<comment type="caution">
    <text evidence="4">The sequence shown here is derived from an EMBL/GenBank/DDBJ whole genome shotgun (WGS) entry which is preliminary data.</text>
</comment>
<sequence length="299" mass="32742">MQIGITGATGMVGRAVGTLALGTGHEVIGYSRQASSPQPHVSRTLISTKENPLPETKLDALIHLAGENLFGVWTKAKLERIWKSRVDLTRQIVTQLRTWKPENRPKVLLCASAVGFYGDRGDEVLEENSPAGSGYLAGLCKEWEAAAKQASAMGTRVVLLRTGVVLGREGGAYPLMRRVFSLGLGGRMGSGKQWMPWIHEQDEATLILWALENESVVGPLNLCAPHPVTNAEYTRRLAAHLKRPAFFHVPAFAMRLAPKRMADEMLLISQRAFPRVATDLGYRFAYPQLDDALTELGGS</sequence>
<organism evidence="4 5">
    <name type="scientific">Brevifollis gellanilyticus</name>
    <dbReference type="NCBI Taxonomy" id="748831"/>
    <lineage>
        <taxon>Bacteria</taxon>
        <taxon>Pseudomonadati</taxon>
        <taxon>Verrucomicrobiota</taxon>
        <taxon>Verrucomicrobiia</taxon>
        <taxon>Verrucomicrobiales</taxon>
        <taxon>Verrucomicrobiaceae</taxon>
    </lineage>
</organism>
<dbReference type="NCBIfam" id="TIGR01777">
    <property type="entry name" value="yfcH"/>
    <property type="match status" value="1"/>
</dbReference>
<feature type="domain" description="NAD-dependent epimerase/dehydratase" evidence="2">
    <location>
        <begin position="5"/>
        <end position="214"/>
    </location>
</feature>
<reference evidence="4 5" key="1">
    <citation type="submission" date="2019-07" db="EMBL/GenBank/DDBJ databases">
        <title>Whole genome shotgun sequence of Brevifollis gellanilyticus NBRC 108608.</title>
        <authorList>
            <person name="Hosoyama A."/>
            <person name="Uohara A."/>
            <person name="Ohji S."/>
            <person name="Ichikawa N."/>
        </authorList>
    </citation>
    <scope>NUCLEOTIDE SEQUENCE [LARGE SCALE GENOMIC DNA]</scope>
    <source>
        <strain evidence="4 5">NBRC 108608</strain>
    </source>
</reference>
<dbReference type="SUPFAM" id="SSF51735">
    <property type="entry name" value="NAD(P)-binding Rossmann-fold domains"/>
    <property type="match status" value="1"/>
</dbReference>
<evidence type="ECO:0000256" key="1">
    <source>
        <dbReference type="ARBA" id="ARBA00009353"/>
    </source>
</evidence>
<dbReference type="InterPro" id="IPR036291">
    <property type="entry name" value="NAD(P)-bd_dom_sf"/>
</dbReference>
<name>A0A512M2A4_9BACT</name>
<dbReference type="Pfam" id="PF01370">
    <property type="entry name" value="Epimerase"/>
    <property type="match status" value="1"/>
</dbReference>
<dbReference type="InterPro" id="IPR010099">
    <property type="entry name" value="SDR39U1"/>
</dbReference>
<dbReference type="InterPro" id="IPR001509">
    <property type="entry name" value="Epimerase_deHydtase"/>
</dbReference>
<dbReference type="PANTHER" id="PTHR11092:SF0">
    <property type="entry name" value="EPIMERASE FAMILY PROTEIN SDR39U1"/>
    <property type="match status" value="1"/>
</dbReference>
<dbReference type="OrthoDB" id="9801773at2"/>